<dbReference type="InterPro" id="IPR000917">
    <property type="entry name" value="Sulfatase_N"/>
</dbReference>
<dbReference type="EC" id="2.7.8.-" evidence="11"/>
<dbReference type="RefSeq" id="WP_379235284.1">
    <property type="nucleotide sequence ID" value="NZ_JBHSTE010000004.1"/>
</dbReference>
<dbReference type="Pfam" id="PF00884">
    <property type="entry name" value="Sulfatase"/>
    <property type="match status" value="1"/>
</dbReference>
<keyword evidence="6 9" id="KW-1133">Transmembrane helix</keyword>
<dbReference type="SUPFAM" id="SSF53649">
    <property type="entry name" value="Alkaline phosphatase-like"/>
    <property type="match status" value="1"/>
</dbReference>
<keyword evidence="7 8" id="KW-0472">Membrane</keyword>
<comment type="similarity">
    <text evidence="3 8">Belongs to the LTA synthase family.</text>
</comment>
<comment type="pathway">
    <text evidence="2">Cell wall biogenesis; lipoteichoic acid biosynthesis.</text>
</comment>
<feature type="transmembrane region" description="Helical" evidence="9">
    <location>
        <begin position="7"/>
        <end position="25"/>
    </location>
</feature>
<comment type="caution">
    <text evidence="11">The sequence shown here is derived from an EMBL/GenBank/DDBJ whole genome shotgun (WGS) entry which is preliminary data.</text>
</comment>
<comment type="subcellular location">
    <subcellularLocation>
        <location evidence="1">Cell membrane</location>
        <topology evidence="1">Multi-pass membrane protein</topology>
    </subcellularLocation>
</comment>
<evidence type="ECO:0000256" key="2">
    <source>
        <dbReference type="ARBA" id="ARBA00004936"/>
    </source>
</evidence>
<dbReference type="PANTHER" id="PTHR47371:SF3">
    <property type="entry name" value="PHOSPHOGLYCEROL TRANSFERASE I"/>
    <property type="match status" value="1"/>
</dbReference>
<evidence type="ECO:0000256" key="3">
    <source>
        <dbReference type="ARBA" id="ARBA00009983"/>
    </source>
</evidence>
<evidence type="ECO:0000313" key="12">
    <source>
        <dbReference type="Proteomes" id="UP001596233"/>
    </source>
</evidence>
<gene>
    <name evidence="11" type="ORF">ACFP56_13425</name>
</gene>
<organism evidence="11 12">
    <name type="scientific">Paenibacillus septentrionalis</name>
    <dbReference type="NCBI Taxonomy" id="429342"/>
    <lineage>
        <taxon>Bacteria</taxon>
        <taxon>Bacillati</taxon>
        <taxon>Bacillota</taxon>
        <taxon>Bacilli</taxon>
        <taxon>Bacillales</taxon>
        <taxon>Paenibacillaceae</taxon>
        <taxon>Paenibacillus</taxon>
    </lineage>
</organism>
<proteinExistence type="inferred from homology"/>
<dbReference type="PIRSF" id="PIRSF005091">
    <property type="entry name" value="Mmb_sulf_HI1246"/>
    <property type="match status" value="1"/>
</dbReference>
<keyword evidence="12" id="KW-1185">Reference proteome</keyword>
<accession>A0ABW1V7N8</accession>
<feature type="domain" description="Sulfatase N-terminal" evidence="10">
    <location>
        <begin position="238"/>
        <end position="528"/>
    </location>
</feature>
<dbReference type="InterPro" id="IPR050448">
    <property type="entry name" value="OpgB/LTA_synthase_biosynth"/>
</dbReference>
<reference evidence="12" key="1">
    <citation type="journal article" date="2019" name="Int. J. Syst. Evol. Microbiol.">
        <title>The Global Catalogue of Microorganisms (GCM) 10K type strain sequencing project: providing services to taxonomists for standard genome sequencing and annotation.</title>
        <authorList>
            <consortium name="The Broad Institute Genomics Platform"/>
            <consortium name="The Broad Institute Genome Sequencing Center for Infectious Disease"/>
            <person name="Wu L."/>
            <person name="Ma J."/>
        </authorList>
    </citation>
    <scope>NUCLEOTIDE SEQUENCE [LARGE SCALE GENOMIC DNA]</scope>
    <source>
        <strain evidence="12">PCU 280</strain>
    </source>
</reference>
<dbReference type="InterPro" id="IPR012160">
    <property type="entry name" value="LtaS-like"/>
</dbReference>
<dbReference type="InterPro" id="IPR017850">
    <property type="entry name" value="Alkaline_phosphatase_core_sf"/>
</dbReference>
<feature type="transmembrane region" description="Helical" evidence="9">
    <location>
        <begin position="31"/>
        <end position="51"/>
    </location>
</feature>
<keyword evidence="5 9" id="KW-0812">Transmembrane</keyword>
<keyword evidence="4 8" id="KW-1003">Cell membrane</keyword>
<dbReference type="PANTHER" id="PTHR47371">
    <property type="entry name" value="LIPOTEICHOIC ACID SYNTHASE"/>
    <property type="match status" value="1"/>
</dbReference>
<feature type="transmembrane region" description="Helical" evidence="9">
    <location>
        <begin position="58"/>
        <end position="81"/>
    </location>
</feature>
<evidence type="ECO:0000256" key="7">
    <source>
        <dbReference type="ARBA" id="ARBA00023136"/>
    </source>
</evidence>
<evidence type="ECO:0000256" key="4">
    <source>
        <dbReference type="ARBA" id="ARBA00022475"/>
    </source>
</evidence>
<evidence type="ECO:0000256" key="6">
    <source>
        <dbReference type="ARBA" id="ARBA00022989"/>
    </source>
</evidence>
<dbReference type="GO" id="GO:0016740">
    <property type="term" value="F:transferase activity"/>
    <property type="evidence" value="ECO:0007669"/>
    <property type="project" value="UniProtKB-KW"/>
</dbReference>
<dbReference type="Gene3D" id="3.40.720.10">
    <property type="entry name" value="Alkaline Phosphatase, subunit A"/>
    <property type="match status" value="1"/>
</dbReference>
<dbReference type="CDD" id="cd16015">
    <property type="entry name" value="LTA_synthase"/>
    <property type="match status" value="1"/>
</dbReference>
<keyword evidence="11" id="KW-0808">Transferase</keyword>
<evidence type="ECO:0000256" key="5">
    <source>
        <dbReference type="ARBA" id="ARBA00022692"/>
    </source>
</evidence>
<evidence type="ECO:0000256" key="1">
    <source>
        <dbReference type="ARBA" id="ARBA00004651"/>
    </source>
</evidence>
<dbReference type="Proteomes" id="UP001596233">
    <property type="component" value="Unassembled WGS sequence"/>
</dbReference>
<evidence type="ECO:0000313" key="11">
    <source>
        <dbReference type="EMBL" id="MFC6333623.1"/>
    </source>
</evidence>
<evidence type="ECO:0000256" key="9">
    <source>
        <dbReference type="SAM" id="Phobius"/>
    </source>
</evidence>
<sequence length="621" mass="70781">MKSLNLGIVWMITLGLKLILFRVMVLDDLSWNGIASDTAAVGLLMALPACIWIGRWRVVFQTIIAITISTIWFSVAIYYSYYGNVPSYLTLSNLNQVGQIGESIRSSLEPYMALFYIDFPIIAILLLVSRQKRQRSIQWTFSKESFWRPRRAALITATICLLVVVMSLLGSRSIENSHALAKRLGVLTYQFVVGKTETVNSADLTQDELNDLQQQVRAWLEEQNHPEQQLYRGVAKDSNVIVVQVEAMQNFVIGLEVNGQTITPYLNELAQQSLYFPYIYQQIAEGNTSDAEYLMNTGAYPNAAQSTSKQLTGKKAYSLPRLLEQHGYESYTFHVNDVTFWNRNEMYPALGFTRYYDKPSFENDEFNSWGASDEQLFKVAVQKMTELDQRNQPFYVQMVTVSSHHPFKIPEQYQQLELPQELVDTQLGHYLQAMRYVDQQLKSFMEQLETSGLLEKSVVMIYGDHFGLQPKDNAASWVSEQLGISYHDTVSRMNIPLFIKAPGIEGERIEQVGGQIDMMPTVLNLLGITEQGTELVMFGSDLLNTITNIVGVRYYLPTGSFFNDEVLFVPGQSFKDGQAISLETLQSVKLTADMEKDYHYIMEIMSLSDLYTSHYPERTTD</sequence>
<protein>
    <submittedName>
        <fullName evidence="11">LTA synthase family protein</fullName>
        <ecNumber evidence="11">2.7.8.-</ecNumber>
    </submittedName>
</protein>
<dbReference type="EMBL" id="JBHSTE010000004">
    <property type="protein sequence ID" value="MFC6333623.1"/>
    <property type="molecule type" value="Genomic_DNA"/>
</dbReference>
<dbReference type="Gene3D" id="3.30.1120.170">
    <property type="match status" value="1"/>
</dbReference>
<feature type="transmembrane region" description="Helical" evidence="9">
    <location>
        <begin position="151"/>
        <end position="170"/>
    </location>
</feature>
<evidence type="ECO:0000256" key="8">
    <source>
        <dbReference type="PIRNR" id="PIRNR005091"/>
    </source>
</evidence>
<name>A0ABW1V7N8_9BACL</name>
<feature type="transmembrane region" description="Helical" evidence="9">
    <location>
        <begin position="111"/>
        <end position="130"/>
    </location>
</feature>
<evidence type="ECO:0000259" key="10">
    <source>
        <dbReference type="Pfam" id="PF00884"/>
    </source>
</evidence>